<dbReference type="Pfam" id="PF00892">
    <property type="entry name" value="EamA"/>
    <property type="match status" value="2"/>
</dbReference>
<evidence type="ECO:0000256" key="3">
    <source>
        <dbReference type="ARBA" id="ARBA00022692"/>
    </source>
</evidence>
<evidence type="ECO:0000256" key="1">
    <source>
        <dbReference type="ARBA" id="ARBA00004141"/>
    </source>
</evidence>
<sequence>MIFAAQGRRFPAMTKPLTSHRPILAILLKVAAIGLFTMLSALIKAVSEEVPTGEAVFFRSFFAIPVIVVWLALRGDLRDGLKTKNPMVHVWRGLVGTSAMGMTFLGLGLLPLPEVTAIGYATPIFTLILAAVFLGETIRMVRISAVAIGLVGVMIMIWPRLGSGADLSDGATLGALLVLGATIARGFVQIHVRRMVMTEPTAAIVFYFSLTASALSLLTLPFGWVMPSGEVLAMLIGAGLVGGIAQILVTSSYRFAPASMLAPYDYVSMIFAILLGYFWFDELPTFVMLAGATLVIAGNGLVIWRESRLGLERGKARAVTDPKGG</sequence>
<proteinExistence type="inferred from homology"/>
<feature type="transmembrane region" description="Helical" evidence="6">
    <location>
        <begin position="55"/>
        <end position="73"/>
    </location>
</feature>
<feature type="domain" description="EamA" evidence="7">
    <location>
        <begin position="26"/>
        <end position="157"/>
    </location>
</feature>
<dbReference type="GO" id="GO:0016020">
    <property type="term" value="C:membrane"/>
    <property type="evidence" value="ECO:0007669"/>
    <property type="project" value="UniProtKB-SubCell"/>
</dbReference>
<organism evidence="8 9">
    <name type="scientific">Phaeobacter gallaeciensis</name>
    <dbReference type="NCBI Taxonomy" id="60890"/>
    <lineage>
        <taxon>Bacteria</taxon>
        <taxon>Pseudomonadati</taxon>
        <taxon>Pseudomonadota</taxon>
        <taxon>Alphaproteobacteria</taxon>
        <taxon>Rhodobacterales</taxon>
        <taxon>Roseobacteraceae</taxon>
        <taxon>Phaeobacter</taxon>
    </lineage>
</organism>
<evidence type="ECO:0000313" key="8">
    <source>
        <dbReference type="EMBL" id="ANP37085.1"/>
    </source>
</evidence>
<feature type="transmembrane region" description="Helical" evidence="6">
    <location>
        <begin position="117"/>
        <end position="134"/>
    </location>
</feature>
<gene>
    <name evidence="8" type="ORF">JL2886_02194</name>
</gene>
<feature type="transmembrane region" description="Helical" evidence="6">
    <location>
        <begin position="171"/>
        <end position="192"/>
    </location>
</feature>
<feature type="transmembrane region" description="Helical" evidence="6">
    <location>
        <begin position="204"/>
        <end position="225"/>
    </location>
</feature>
<dbReference type="EMBL" id="CP015124">
    <property type="protein sequence ID" value="ANP37085.1"/>
    <property type="molecule type" value="Genomic_DNA"/>
</dbReference>
<dbReference type="Proteomes" id="UP000092565">
    <property type="component" value="Chromosome"/>
</dbReference>
<feature type="transmembrane region" description="Helical" evidence="6">
    <location>
        <begin position="23"/>
        <end position="43"/>
    </location>
</feature>
<evidence type="ECO:0000256" key="4">
    <source>
        <dbReference type="ARBA" id="ARBA00022989"/>
    </source>
</evidence>
<accession>A0A1B0ZSE5</accession>
<name>A0A1B0ZSE5_9RHOB</name>
<feature type="transmembrane region" description="Helical" evidence="6">
    <location>
        <begin position="231"/>
        <end position="249"/>
    </location>
</feature>
<evidence type="ECO:0000256" key="5">
    <source>
        <dbReference type="ARBA" id="ARBA00023136"/>
    </source>
</evidence>
<dbReference type="AlphaFoldDB" id="A0A1B0ZSE5"/>
<feature type="transmembrane region" description="Helical" evidence="6">
    <location>
        <begin position="261"/>
        <end position="280"/>
    </location>
</feature>
<dbReference type="InterPro" id="IPR000620">
    <property type="entry name" value="EamA_dom"/>
</dbReference>
<feature type="domain" description="EamA" evidence="7">
    <location>
        <begin position="173"/>
        <end position="302"/>
    </location>
</feature>
<feature type="transmembrane region" description="Helical" evidence="6">
    <location>
        <begin position="141"/>
        <end position="159"/>
    </location>
</feature>
<keyword evidence="5 6" id="KW-0472">Membrane</keyword>
<comment type="subcellular location">
    <subcellularLocation>
        <location evidence="1">Membrane</location>
        <topology evidence="1">Multi-pass membrane protein</topology>
    </subcellularLocation>
</comment>
<evidence type="ECO:0000256" key="2">
    <source>
        <dbReference type="ARBA" id="ARBA00009853"/>
    </source>
</evidence>
<feature type="transmembrane region" description="Helical" evidence="6">
    <location>
        <begin position="93"/>
        <end position="111"/>
    </location>
</feature>
<dbReference type="InterPro" id="IPR037185">
    <property type="entry name" value="EmrE-like"/>
</dbReference>
<comment type="similarity">
    <text evidence="2">Belongs to the drug/metabolite transporter (DMT) superfamily. 10 TMS drug/metabolite exporter (DME) (TC 2.A.7.3) family.</text>
</comment>
<evidence type="ECO:0000259" key="7">
    <source>
        <dbReference type="Pfam" id="PF00892"/>
    </source>
</evidence>
<keyword evidence="3 6" id="KW-0812">Transmembrane</keyword>
<dbReference type="PANTHER" id="PTHR22911">
    <property type="entry name" value="ACYL-MALONYL CONDENSING ENZYME-RELATED"/>
    <property type="match status" value="1"/>
</dbReference>
<protein>
    <submittedName>
        <fullName evidence="8">Membrane protein</fullName>
    </submittedName>
</protein>
<dbReference type="PANTHER" id="PTHR22911:SF6">
    <property type="entry name" value="SOLUTE CARRIER FAMILY 35 MEMBER G1"/>
    <property type="match status" value="1"/>
</dbReference>
<evidence type="ECO:0000313" key="9">
    <source>
        <dbReference type="Proteomes" id="UP000092565"/>
    </source>
</evidence>
<dbReference type="SUPFAM" id="SSF103481">
    <property type="entry name" value="Multidrug resistance efflux transporter EmrE"/>
    <property type="match status" value="2"/>
</dbReference>
<feature type="transmembrane region" description="Helical" evidence="6">
    <location>
        <begin position="286"/>
        <end position="304"/>
    </location>
</feature>
<keyword evidence="4 6" id="KW-1133">Transmembrane helix</keyword>
<evidence type="ECO:0000256" key="6">
    <source>
        <dbReference type="SAM" id="Phobius"/>
    </source>
</evidence>
<keyword evidence="9" id="KW-1185">Reference proteome</keyword>
<dbReference type="PATRIC" id="fig|60890.4.peg.2127"/>
<reference evidence="8 9" key="1">
    <citation type="submission" date="2016-04" db="EMBL/GenBank/DDBJ databases">
        <authorList>
            <person name="Evans L.H."/>
            <person name="Alamgir A."/>
            <person name="Owens N."/>
            <person name="Weber N.D."/>
            <person name="Virtaneva K."/>
            <person name="Barbian K."/>
            <person name="Babar A."/>
            <person name="Rosenke K."/>
        </authorList>
    </citation>
    <scope>NUCLEOTIDE SEQUENCE [LARGE SCALE GENOMIC DNA]</scope>
    <source>
        <strain evidence="8 9">JL2886</strain>
    </source>
</reference>